<feature type="transmembrane region" description="Helical" evidence="13">
    <location>
        <begin position="289"/>
        <end position="308"/>
    </location>
</feature>
<protein>
    <recommendedName>
        <fullName evidence="18">Ionotropic receptor</fullName>
    </recommendedName>
</protein>
<feature type="domain" description="Ionotropic glutamate receptor C-terminal" evidence="14">
    <location>
        <begin position="111"/>
        <end position="455"/>
    </location>
</feature>
<feature type="transmembrane region" description="Helical" evidence="13">
    <location>
        <begin position="469"/>
        <end position="495"/>
    </location>
</feature>
<evidence type="ECO:0000259" key="14">
    <source>
        <dbReference type="SMART" id="SM00079"/>
    </source>
</evidence>
<dbReference type="PANTHER" id="PTHR42643">
    <property type="entry name" value="IONOTROPIC RECEPTOR 20A-RELATED"/>
    <property type="match status" value="1"/>
</dbReference>
<evidence type="ECO:0000259" key="15">
    <source>
        <dbReference type="SMART" id="SM00918"/>
    </source>
</evidence>
<keyword evidence="10" id="KW-0325">Glycoprotein</keyword>
<keyword evidence="8 13" id="KW-0472">Membrane</keyword>
<name>A0AAV2PRM0_MEGNR</name>
<evidence type="ECO:0000256" key="13">
    <source>
        <dbReference type="SAM" id="Phobius"/>
    </source>
</evidence>
<dbReference type="SUPFAM" id="SSF53850">
    <property type="entry name" value="Periplasmic binding protein-like II"/>
    <property type="match status" value="1"/>
</dbReference>
<dbReference type="InterPro" id="IPR019594">
    <property type="entry name" value="Glu/Gly-bd"/>
</dbReference>
<proteinExistence type="inferred from homology"/>
<sequence length="519" mass="58843">LVVMPLIDLSDIHTFTKLMMNRDCHNKRWLLICDSQVMEKTAGIYFPLDNLATLVCLESAGQISVYEVYQAGPQLPKQWTLLTTWMPGQHHNLTLPDPEPWARRTDLSGLTVRCTTLPDQPFILETQSTTGTKGLQGIYGDLWTGMANFFNFTWTCIPPRDGQWGAVINNSWTGMIKDLLDGHVDIALADLDITQARSQVVDFPYGLNYDGNVIMIKRPTGESSMWSNYIRELAPGTWLVTAISLITLGIALYMAKRYSLVTLTPGDVFIIHIGALCQKSAEYPFDETSSRILILALYGTTFMVYSYYSSFLISSLTINKLSLPFTDLNTMYNAKTYSFSIPIGSAIENIFRDATIPLYKSIWNEMVVPNPYGVIKYQDALEHVLKEQMAFIGARASQEHNFNCNYLILPGTYFKTARSWPMAPNSTLYNTFSYYLMRVVETGSLDHLRNKWKDRIPDCAAEDHSQLDLAHVISAFSILLLGITLSLFVLILEIICKRYYSKRHIHPNMSLNLELSSTR</sequence>
<dbReference type="Pfam" id="PF00060">
    <property type="entry name" value="Lig_chan"/>
    <property type="match status" value="1"/>
</dbReference>
<dbReference type="SMART" id="SM00918">
    <property type="entry name" value="Lig_chan-Glu_bd"/>
    <property type="match status" value="1"/>
</dbReference>
<dbReference type="AlphaFoldDB" id="A0AAV2PRM0"/>
<evidence type="ECO:0000313" key="16">
    <source>
        <dbReference type="EMBL" id="CAL4062375.1"/>
    </source>
</evidence>
<evidence type="ECO:0000256" key="12">
    <source>
        <dbReference type="ARBA" id="ARBA00023303"/>
    </source>
</evidence>
<evidence type="ECO:0000256" key="7">
    <source>
        <dbReference type="ARBA" id="ARBA00023065"/>
    </source>
</evidence>
<gene>
    <name evidence="16" type="ORF">MNOR_LOCUS2665</name>
</gene>
<accession>A0AAV2PRM0</accession>
<keyword evidence="6 13" id="KW-1133">Transmembrane helix</keyword>
<evidence type="ECO:0000256" key="5">
    <source>
        <dbReference type="ARBA" id="ARBA00022692"/>
    </source>
</evidence>
<evidence type="ECO:0000256" key="3">
    <source>
        <dbReference type="ARBA" id="ARBA00022448"/>
    </source>
</evidence>
<comment type="caution">
    <text evidence="16">The sequence shown here is derived from an EMBL/GenBank/DDBJ whole genome shotgun (WGS) entry which is preliminary data.</text>
</comment>
<reference evidence="16 17" key="1">
    <citation type="submission" date="2024-05" db="EMBL/GenBank/DDBJ databases">
        <authorList>
            <person name="Wallberg A."/>
        </authorList>
    </citation>
    <scope>NUCLEOTIDE SEQUENCE [LARGE SCALE GENOMIC DNA]</scope>
</reference>
<dbReference type="PANTHER" id="PTHR42643:SF24">
    <property type="entry name" value="IONOTROPIC RECEPTOR 60A"/>
    <property type="match status" value="1"/>
</dbReference>
<dbReference type="InterPro" id="IPR052192">
    <property type="entry name" value="Insect_Ionotropic_Sensory_Rcpt"/>
</dbReference>
<feature type="non-terminal residue" evidence="16">
    <location>
        <position position="1"/>
    </location>
</feature>
<keyword evidence="7" id="KW-0406">Ion transport</keyword>
<comment type="similarity">
    <text evidence="2">Belongs to the glutamate-gated ion channel (TC 1.A.10.1) family.</text>
</comment>
<evidence type="ECO:0000256" key="8">
    <source>
        <dbReference type="ARBA" id="ARBA00023136"/>
    </source>
</evidence>
<keyword evidence="4" id="KW-1003">Cell membrane</keyword>
<dbReference type="GO" id="GO:0005886">
    <property type="term" value="C:plasma membrane"/>
    <property type="evidence" value="ECO:0007669"/>
    <property type="project" value="UniProtKB-SubCell"/>
</dbReference>
<evidence type="ECO:0000256" key="9">
    <source>
        <dbReference type="ARBA" id="ARBA00023170"/>
    </source>
</evidence>
<dbReference type="Pfam" id="PF10613">
    <property type="entry name" value="Lig_chan-Glu_bd"/>
    <property type="match status" value="1"/>
</dbReference>
<evidence type="ECO:0000256" key="4">
    <source>
        <dbReference type="ARBA" id="ARBA00022475"/>
    </source>
</evidence>
<dbReference type="GO" id="GO:0050906">
    <property type="term" value="P:detection of stimulus involved in sensory perception"/>
    <property type="evidence" value="ECO:0007669"/>
    <property type="project" value="UniProtKB-ARBA"/>
</dbReference>
<dbReference type="EMBL" id="CAXKWB010000836">
    <property type="protein sequence ID" value="CAL4062375.1"/>
    <property type="molecule type" value="Genomic_DNA"/>
</dbReference>
<evidence type="ECO:0000256" key="11">
    <source>
        <dbReference type="ARBA" id="ARBA00023286"/>
    </source>
</evidence>
<keyword evidence="3" id="KW-0813">Transport</keyword>
<keyword evidence="12" id="KW-0407">Ion channel</keyword>
<feature type="domain" description="Ionotropic glutamate receptor L-glutamate and glycine-binding" evidence="15">
    <location>
        <begin position="121"/>
        <end position="181"/>
    </location>
</feature>
<evidence type="ECO:0000256" key="6">
    <source>
        <dbReference type="ARBA" id="ARBA00022989"/>
    </source>
</evidence>
<organism evidence="16 17">
    <name type="scientific">Meganyctiphanes norvegica</name>
    <name type="common">Northern krill</name>
    <name type="synonym">Thysanopoda norvegica</name>
    <dbReference type="NCBI Taxonomy" id="48144"/>
    <lineage>
        <taxon>Eukaryota</taxon>
        <taxon>Metazoa</taxon>
        <taxon>Ecdysozoa</taxon>
        <taxon>Arthropoda</taxon>
        <taxon>Crustacea</taxon>
        <taxon>Multicrustacea</taxon>
        <taxon>Malacostraca</taxon>
        <taxon>Eumalacostraca</taxon>
        <taxon>Eucarida</taxon>
        <taxon>Euphausiacea</taxon>
        <taxon>Euphausiidae</taxon>
        <taxon>Meganyctiphanes</taxon>
    </lineage>
</organism>
<evidence type="ECO:0000256" key="10">
    <source>
        <dbReference type="ARBA" id="ARBA00023180"/>
    </source>
</evidence>
<dbReference type="GO" id="GO:0015276">
    <property type="term" value="F:ligand-gated monoatomic ion channel activity"/>
    <property type="evidence" value="ECO:0007669"/>
    <property type="project" value="InterPro"/>
</dbReference>
<dbReference type="Gene3D" id="3.40.190.10">
    <property type="entry name" value="Periplasmic binding protein-like II"/>
    <property type="match status" value="2"/>
</dbReference>
<feature type="transmembrane region" description="Helical" evidence="13">
    <location>
        <begin position="233"/>
        <end position="254"/>
    </location>
</feature>
<keyword evidence="9" id="KW-0675">Receptor</keyword>
<comment type="subcellular location">
    <subcellularLocation>
        <location evidence="1">Cell membrane</location>
        <topology evidence="1">Multi-pass membrane protein</topology>
    </subcellularLocation>
</comment>
<dbReference type="Proteomes" id="UP001497623">
    <property type="component" value="Unassembled WGS sequence"/>
</dbReference>
<keyword evidence="11" id="KW-1071">Ligand-gated ion channel</keyword>
<evidence type="ECO:0000256" key="2">
    <source>
        <dbReference type="ARBA" id="ARBA00008685"/>
    </source>
</evidence>
<evidence type="ECO:0008006" key="18">
    <source>
        <dbReference type="Google" id="ProtNLM"/>
    </source>
</evidence>
<keyword evidence="5 13" id="KW-0812">Transmembrane</keyword>
<keyword evidence="17" id="KW-1185">Reference proteome</keyword>
<dbReference type="InterPro" id="IPR001320">
    <property type="entry name" value="Iontro_rcpt_C"/>
</dbReference>
<dbReference type="SMART" id="SM00079">
    <property type="entry name" value="PBPe"/>
    <property type="match status" value="1"/>
</dbReference>
<evidence type="ECO:0000313" key="17">
    <source>
        <dbReference type="Proteomes" id="UP001497623"/>
    </source>
</evidence>
<evidence type="ECO:0000256" key="1">
    <source>
        <dbReference type="ARBA" id="ARBA00004651"/>
    </source>
</evidence>